<reference evidence="1 2" key="1">
    <citation type="submission" date="2019-08" db="EMBL/GenBank/DDBJ databases">
        <authorList>
            <person name="Peeters C."/>
        </authorList>
    </citation>
    <scope>NUCLEOTIDE SEQUENCE [LARGE SCALE GENOMIC DNA]</scope>
    <source>
        <strain evidence="1 2">LMG 31111</strain>
    </source>
</reference>
<sequence length="32" mass="3502">MTRASLAAREGRVSEALDVYAQSFTQTLRSSV</sequence>
<name>A0A5E4RIZ7_9BURK</name>
<evidence type="ECO:0000313" key="2">
    <source>
        <dbReference type="Proteomes" id="UP000383971"/>
    </source>
</evidence>
<gene>
    <name evidence="1" type="ORF">PCO31111_00225</name>
</gene>
<protein>
    <submittedName>
        <fullName evidence="1">Uncharacterized protein</fullName>
    </submittedName>
</protein>
<keyword evidence="2" id="KW-1185">Reference proteome</keyword>
<dbReference type="AlphaFoldDB" id="A0A5E4RIZ7"/>
<proteinExistence type="predicted"/>
<organism evidence="1 2">
    <name type="scientific">Pandoraea communis</name>
    <dbReference type="NCBI Taxonomy" id="2508297"/>
    <lineage>
        <taxon>Bacteria</taxon>
        <taxon>Pseudomonadati</taxon>
        <taxon>Pseudomonadota</taxon>
        <taxon>Betaproteobacteria</taxon>
        <taxon>Burkholderiales</taxon>
        <taxon>Burkholderiaceae</taxon>
        <taxon>Pandoraea</taxon>
    </lineage>
</organism>
<accession>A0A5E4RIZ7</accession>
<dbReference type="EMBL" id="CABPSE010000001">
    <property type="protein sequence ID" value="VVD63320.1"/>
    <property type="molecule type" value="Genomic_DNA"/>
</dbReference>
<dbReference type="Proteomes" id="UP000383971">
    <property type="component" value="Unassembled WGS sequence"/>
</dbReference>
<evidence type="ECO:0000313" key="1">
    <source>
        <dbReference type="EMBL" id="VVD63320.1"/>
    </source>
</evidence>